<comment type="caution">
    <text evidence="4">The sequence shown here is derived from an EMBL/GenBank/DDBJ whole genome shotgun (WGS) entry which is preliminary data.</text>
</comment>
<dbReference type="PANTHER" id="PTHR31668">
    <property type="entry name" value="GLUCOSE TRANSPORT TRANSCRIPTION REGULATOR RGT1-RELATED-RELATED"/>
    <property type="match status" value="1"/>
</dbReference>
<keyword evidence="5" id="KW-1185">Reference proteome</keyword>
<evidence type="ECO:0000256" key="2">
    <source>
        <dbReference type="SAM" id="MobiDB-lite"/>
    </source>
</evidence>
<protein>
    <recommendedName>
        <fullName evidence="3">Xylanolytic transcriptional activator regulatory domain-containing protein</fullName>
    </recommendedName>
</protein>
<dbReference type="GO" id="GO:0008270">
    <property type="term" value="F:zinc ion binding"/>
    <property type="evidence" value="ECO:0007669"/>
    <property type="project" value="InterPro"/>
</dbReference>
<dbReference type="Proteomes" id="UP000293360">
    <property type="component" value="Unassembled WGS sequence"/>
</dbReference>
<dbReference type="OrthoDB" id="2740448at2759"/>
<dbReference type="EMBL" id="QJNU01000014">
    <property type="protein sequence ID" value="RYP10715.1"/>
    <property type="molecule type" value="Genomic_DNA"/>
</dbReference>
<dbReference type="SMART" id="SM00906">
    <property type="entry name" value="Fungal_trans"/>
    <property type="match status" value="1"/>
</dbReference>
<gene>
    <name evidence="4" type="ORF">DL764_000505</name>
</gene>
<dbReference type="InterPro" id="IPR007219">
    <property type="entry name" value="XnlR_reg_dom"/>
</dbReference>
<proteinExistence type="predicted"/>
<dbReference type="InterPro" id="IPR050797">
    <property type="entry name" value="Carb_Metab_Trans_Reg"/>
</dbReference>
<dbReference type="GO" id="GO:0003677">
    <property type="term" value="F:DNA binding"/>
    <property type="evidence" value="ECO:0007669"/>
    <property type="project" value="InterPro"/>
</dbReference>
<feature type="domain" description="Xylanolytic transcriptional activator regulatory" evidence="3">
    <location>
        <begin position="152"/>
        <end position="224"/>
    </location>
</feature>
<dbReference type="CDD" id="cd12148">
    <property type="entry name" value="fungal_TF_MHR"/>
    <property type="match status" value="1"/>
</dbReference>
<organism evidence="4 5">
    <name type="scientific">Monosporascus ibericus</name>
    <dbReference type="NCBI Taxonomy" id="155417"/>
    <lineage>
        <taxon>Eukaryota</taxon>
        <taxon>Fungi</taxon>
        <taxon>Dikarya</taxon>
        <taxon>Ascomycota</taxon>
        <taxon>Pezizomycotina</taxon>
        <taxon>Sordariomycetes</taxon>
        <taxon>Xylariomycetidae</taxon>
        <taxon>Xylariales</taxon>
        <taxon>Xylariales incertae sedis</taxon>
        <taxon>Monosporascus</taxon>
    </lineage>
</organism>
<dbReference type="GO" id="GO:0006351">
    <property type="term" value="P:DNA-templated transcription"/>
    <property type="evidence" value="ECO:0007669"/>
    <property type="project" value="InterPro"/>
</dbReference>
<accession>A0A4Q4TTB4</accession>
<keyword evidence="1" id="KW-0539">Nucleus</keyword>
<name>A0A4Q4TTB4_9PEZI</name>
<feature type="compositionally biased region" description="Basic and acidic residues" evidence="2">
    <location>
        <begin position="22"/>
        <end position="31"/>
    </location>
</feature>
<reference evidence="4 5" key="1">
    <citation type="submission" date="2018-06" db="EMBL/GenBank/DDBJ databases">
        <title>Complete Genomes of Monosporascus.</title>
        <authorList>
            <person name="Robinson A.J."/>
            <person name="Natvig D.O."/>
        </authorList>
    </citation>
    <scope>NUCLEOTIDE SEQUENCE [LARGE SCALE GENOMIC DNA]</scope>
    <source>
        <strain evidence="4 5">CBS 110550</strain>
    </source>
</reference>
<dbReference type="Pfam" id="PF04082">
    <property type="entry name" value="Fungal_trans"/>
    <property type="match status" value="1"/>
</dbReference>
<evidence type="ECO:0000256" key="1">
    <source>
        <dbReference type="ARBA" id="ARBA00023242"/>
    </source>
</evidence>
<feature type="region of interest" description="Disordered" evidence="2">
    <location>
        <begin position="15"/>
        <end position="41"/>
    </location>
</feature>
<evidence type="ECO:0000313" key="4">
    <source>
        <dbReference type="EMBL" id="RYP10715.1"/>
    </source>
</evidence>
<evidence type="ECO:0000313" key="5">
    <source>
        <dbReference type="Proteomes" id="UP000293360"/>
    </source>
</evidence>
<dbReference type="PANTHER" id="PTHR31668:SF28">
    <property type="entry name" value="ZN(II)2CYS6 TRANSCRIPTION FACTOR (EUROFUNG)"/>
    <property type="match status" value="1"/>
</dbReference>
<dbReference type="AlphaFoldDB" id="A0A4Q4TTB4"/>
<sequence length="519" mass="58254">MRRMHCVRYTLQRISASSQGPHGDEQAEDHTPSLGTNHAGTDPVIHQYNDLEELISFLAIFQERLYPVWPIVDVAPLISDLSKERTDPRAHILADSIRLATAAQLRRDTGASLDALSTRLATCDHQMDLTSVQTSFFLHIIHENETPGGTKSLIYLRQAITVAQMMRLDRESSYTSLPETEQQMRRRILWLLYVTERGVALLHRLPVILKPTTLFPFPQDDTHVLPAFLELVHLFWIFDQSGIFEILEDADCNGPTVPMAQRCLDILQDTLQETSTNFEPSNYVQKADLFVTRQWMRTVVWRAAASLGLHATALNPVRIGKEFLSFMSQLPREAIESHGPTIEYKTYDIATAVVDSVSNNSPEASSARQVLGGLQRLLSSSRRENKQLLASLYFKISSIPITLHPSFPLENGQRVEEVRDEGDHQPADNSDEFSVMNNPLAWVDLHGILANAGRFPESTDDQFTSVDQGDLSASWQPLGYSMPLSFTYSALAASAIDQAQTATEDPMNAHNVPWDEHVP</sequence>
<dbReference type="STRING" id="155417.A0A4Q4TTB4"/>
<evidence type="ECO:0000259" key="3">
    <source>
        <dbReference type="SMART" id="SM00906"/>
    </source>
</evidence>